<dbReference type="Proteomes" id="UP000002382">
    <property type="component" value="Chromosome"/>
</dbReference>
<dbReference type="KEGG" id="kol:Kole_0722"/>
<dbReference type="GO" id="GO:0009279">
    <property type="term" value="C:cell outer membrane"/>
    <property type="evidence" value="ECO:0007669"/>
    <property type="project" value="UniProtKB-SubCell"/>
</dbReference>
<dbReference type="Gene3D" id="3.30.700.10">
    <property type="entry name" value="Glycoprotein, Type 4 Pilin"/>
    <property type="match status" value="1"/>
</dbReference>
<evidence type="ECO:0008006" key="7">
    <source>
        <dbReference type="Google" id="ProtNLM"/>
    </source>
</evidence>
<dbReference type="InterPro" id="IPR045584">
    <property type="entry name" value="Pilin-like"/>
</dbReference>
<evidence type="ECO:0000256" key="1">
    <source>
        <dbReference type="ARBA" id="ARBA00004203"/>
    </source>
</evidence>
<reference evidence="5 6" key="1">
    <citation type="submission" date="2009-06" db="EMBL/GenBank/DDBJ databases">
        <title>Complete sequence of Thermotogales bacterium TBF 19.5.1.</title>
        <authorList>
            <consortium name="US DOE Joint Genome Institute"/>
            <person name="Lucas S."/>
            <person name="Copeland A."/>
            <person name="Lapidus A."/>
            <person name="Glavina del Rio T."/>
            <person name="Tice H."/>
            <person name="Bruce D."/>
            <person name="Goodwin L."/>
            <person name="Pitluck S."/>
            <person name="Chertkov O."/>
            <person name="Brettin T."/>
            <person name="Detter J.C."/>
            <person name="Han C."/>
            <person name="Schmutz J."/>
            <person name="Larimer F."/>
            <person name="Land M."/>
            <person name="Hauser L."/>
            <person name="Kyrpides N."/>
            <person name="Ovchinnikova G."/>
            <person name="Noll K."/>
        </authorList>
    </citation>
    <scope>NUCLEOTIDE SEQUENCE [LARGE SCALE GENOMIC DNA]</scope>
    <source>
        <strain evidence="6">ATCC BAA-1733 / DSM 21960 / TBF 19.5.1</strain>
    </source>
</reference>
<reference evidence="5 6" key="2">
    <citation type="journal article" date="2011" name="J. Bacteriol.">
        <title>Genome Sequence of Kosmotoga olearia Strain TBF 19.5.1, a Thermophilic Bacterium with a Wide Growth Temperature Range, Isolated from the Troll B Oil Platform in the North Sea.</title>
        <authorList>
            <person name="Swithers K.S."/>
            <person name="Dipippo J.L."/>
            <person name="Bruce D.C."/>
            <person name="Detter C."/>
            <person name="Tapia R."/>
            <person name="Han S."/>
            <person name="Goodwin L.A."/>
            <person name="Han J."/>
            <person name="Woyke T."/>
            <person name="Pitluck S."/>
            <person name="Pennacchio L."/>
            <person name="Nolan M."/>
            <person name="Mikhailova N."/>
            <person name="Land M.L."/>
            <person name="Nesbo C.L."/>
            <person name="Gogarten J.P."/>
            <person name="Noll K.M."/>
        </authorList>
    </citation>
    <scope>NUCLEOTIDE SEQUENCE [LARGE SCALE GENOMIC DNA]</scope>
    <source>
        <strain evidence="6">ATCC BAA-1733 / DSM 21960 / TBF 19.5.1</strain>
    </source>
</reference>
<comment type="subcellular location">
    <subcellularLocation>
        <location evidence="1">Cell outer membrane</location>
        <topology evidence="1">Single-pass membrane protein</topology>
    </subcellularLocation>
    <subcellularLocation>
        <location evidence="2">Periplasm</location>
    </subcellularLocation>
</comment>
<dbReference type="NCBIfam" id="TIGR02532">
    <property type="entry name" value="IV_pilin_GFxxxE"/>
    <property type="match status" value="1"/>
</dbReference>
<evidence type="ECO:0000256" key="2">
    <source>
        <dbReference type="ARBA" id="ARBA00004418"/>
    </source>
</evidence>
<dbReference type="InterPro" id="IPR012902">
    <property type="entry name" value="N_methyl_site"/>
</dbReference>
<dbReference type="OrthoDB" id="47633at2"/>
<dbReference type="PROSITE" id="PS00409">
    <property type="entry name" value="PROKAR_NTER_METHYL"/>
    <property type="match status" value="1"/>
</dbReference>
<keyword evidence="6" id="KW-1185">Reference proteome</keyword>
<dbReference type="SUPFAM" id="SSF54523">
    <property type="entry name" value="Pili subunits"/>
    <property type="match status" value="1"/>
</dbReference>
<evidence type="ECO:0000313" key="6">
    <source>
        <dbReference type="Proteomes" id="UP000002382"/>
    </source>
</evidence>
<accession>C5CFL9</accession>
<evidence type="ECO:0000256" key="3">
    <source>
        <dbReference type="ARBA" id="ARBA00022764"/>
    </source>
</evidence>
<keyword evidence="4" id="KW-0998">Cell outer membrane</keyword>
<gene>
    <name evidence="5" type="ordered locus">Kole_0722</name>
</gene>
<dbReference type="eggNOG" id="COG2165">
    <property type="taxonomic scope" value="Bacteria"/>
</dbReference>
<evidence type="ECO:0000256" key="4">
    <source>
        <dbReference type="ARBA" id="ARBA00023237"/>
    </source>
</evidence>
<dbReference type="EMBL" id="CP001634">
    <property type="protein sequence ID" value="ACR79437.1"/>
    <property type="molecule type" value="Genomic_DNA"/>
</dbReference>
<dbReference type="HOGENOM" id="CLU_1784338_0_0_0"/>
<keyword evidence="4" id="KW-0472">Membrane</keyword>
<dbReference type="AlphaFoldDB" id="C5CFL9"/>
<dbReference type="GO" id="GO:0042597">
    <property type="term" value="C:periplasmic space"/>
    <property type="evidence" value="ECO:0007669"/>
    <property type="project" value="UniProtKB-SubCell"/>
</dbReference>
<proteinExistence type="predicted"/>
<dbReference type="Pfam" id="PF07963">
    <property type="entry name" value="N_methyl"/>
    <property type="match status" value="1"/>
</dbReference>
<protein>
    <recommendedName>
        <fullName evidence="7">N-terminal cleavage protein</fullName>
    </recommendedName>
</protein>
<dbReference type="STRING" id="521045.Kole_0722"/>
<dbReference type="RefSeq" id="WP_015868103.1">
    <property type="nucleotide sequence ID" value="NC_012785.1"/>
</dbReference>
<organism evidence="5 6">
    <name type="scientific">Kosmotoga olearia (strain ATCC BAA-1733 / DSM 21960 / TBF 19.5.1)</name>
    <dbReference type="NCBI Taxonomy" id="521045"/>
    <lineage>
        <taxon>Bacteria</taxon>
        <taxon>Thermotogati</taxon>
        <taxon>Thermotogota</taxon>
        <taxon>Thermotogae</taxon>
        <taxon>Kosmotogales</taxon>
        <taxon>Kosmotogaceae</taxon>
        <taxon>Kosmotoga</taxon>
    </lineage>
</organism>
<name>C5CFL9_KOSOT</name>
<sequence length="145" mass="15338">MRKRGFSLVELLIVLAVIAALIATITPVALNAIKKAQATKVAQNLKTLASSFENKAYVDGTAPSSISDLGRDIDTAKYGVAYTESAGDYTVVVFTTEDVDFNTVQGILKDAVNSDPGTSGYTFLSGGLNSTTGGTVFYEFSFVVY</sequence>
<keyword evidence="3" id="KW-0574">Periplasm</keyword>
<evidence type="ECO:0000313" key="5">
    <source>
        <dbReference type="EMBL" id="ACR79437.1"/>
    </source>
</evidence>